<dbReference type="SUPFAM" id="SSF52058">
    <property type="entry name" value="L domain-like"/>
    <property type="match status" value="1"/>
</dbReference>
<sequence>MERKVFLGQYLIWVMLLLGQLHGYISCIEKEKNALFELKKFLLSRREEWDHDHFVPTWTNDTESDCCLWQGLKCDPTSRRVIELSFGRLFLKESSRLNLSLLHPFEEVRSLDLSFLSFEGIYDDVEGYRSLRRLRNLEILDLTFNRFNNSIFPFLNAATSLTTLFLPWNRIDGPLSVKELRDLTNLELLDLSRNRINGSIPIQALCGSSFGRVNFPEGVESSESKIQWIYWPNGIARVCCPEEAESSESKEQ</sequence>
<feature type="signal peptide" evidence="4">
    <location>
        <begin position="1"/>
        <end position="27"/>
    </location>
</feature>
<dbReference type="Gene3D" id="3.80.10.10">
    <property type="entry name" value="Ribonuclease Inhibitor"/>
    <property type="match status" value="2"/>
</dbReference>
<organism evidence="6 7">
    <name type="scientific">Camelina sativa</name>
    <name type="common">False flax</name>
    <name type="synonym">Myagrum sativum</name>
    <dbReference type="NCBI Taxonomy" id="90675"/>
    <lineage>
        <taxon>Eukaryota</taxon>
        <taxon>Viridiplantae</taxon>
        <taxon>Streptophyta</taxon>
        <taxon>Embryophyta</taxon>
        <taxon>Tracheophyta</taxon>
        <taxon>Spermatophyta</taxon>
        <taxon>Magnoliopsida</taxon>
        <taxon>eudicotyledons</taxon>
        <taxon>Gunneridae</taxon>
        <taxon>Pentapetalae</taxon>
        <taxon>rosids</taxon>
        <taxon>malvids</taxon>
        <taxon>Brassicales</taxon>
        <taxon>Brassicaceae</taxon>
        <taxon>Camelineae</taxon>
        <taxon>Camelina</taxon>
    </lineage>
</organism>
<dbReference type="GeneID" id="104704877"/>
<evidence type="ECO:0000256" key="4">
    <source>
        <dbReference type="SAM" id="SignalP"/>
    </source>
</evidence>
<evidence type="ECO:0000259" key="5">
    <source>
        <dbReference type="Pfam" id="PF08263"/>
    </source>
</evidence>
<reference evidence="7" key="2">
    <citation type="submission" date="2025-08" db="UniProtKB">
        <authorList>
            <consortium name="RefSeq"/>
        </authorList>
    </citation>
    <scope>IDENTIFICATION</scope>
    <source>
        <tissue evidence="7">Leaf</tissue>
    </source>
</reference>
<dbReference type="Proteomes" id="UP000694864">
    <property type="component" value="Chromosome 7"/>
</dbReference>
<protein>
    <submittedName>
        <fullName evidence="7">Polygalacturonase inhibitor-like</fullName>
    </submittedName>
</protein>
<dbReference type="InterPro" id="IPR001611">
    <property type="entry name" value="Leu-rich_rpt"/>
</dbReference>
<keyword evidence="6" id="KW-1185">Reference proteome</keyword>
<evidence type="ECO:0000256" key="1">
    <source>
        <dbReference type="ARBA" id="ARBA00022614"/>
    </source>
</evidence>
<evidence type="ECO:0000313" key="7">
    <source>
        <dbReference type="RefSeq" id="XP_019082671.1"/>
    </source>
</evidence>
<evidence type="ECO:0000256" key="3">
    <source>
        <dbReference type="ARBA" id="ARBA00022737"/>
    </source>
</evidence>
<dbReference type="Pfam" id="PF08263">
    <property type="entry name" value="LRRNT_2"/>
    <property type="match status" value="1"/>
</dbReference>
<reference evidence="6" key="1">
    <citation type="journal article" date="2014" name="Nat. Commun.">
        <title>The emerging biofuel crop Camelina sativa retains a highly undifferentiated hexaploid genome structure.</title>
        <authorList>
            <person name="Kagale S."/>
            <person name="Koh C."/>
            <person name="Nixon J."/>
            <person name="Bollina V."/>
            <person name="Clarke W.E."/>
            <person name="Tuteja R."/>
            <person name="Spillane C."/>
            <person name="Robinson S.J."/>
            <person name="Links M.G."/>
            <person name="Clarke C."/>
            <person name="Higgins E.E."/>
            <person name="Huebert T."/>
            <person name="Sharpe A.G."/>
            <person name="Parkin I.A."/>
        </authorList>
    </citation>
    <scope>NUCLEOTIDE SEQUENCE [LARGE SCALE GENOMIC DNA]</scope>
    <source>
        <strain evidence="6">cv. DH55</strain>
    </source>
</reference>
<dbReference type="InterPro" id="IPR053211">
    <property type="entry name" value="DNA_repair-toleration"/>
</dbReference>
<proteinExistence type="predicted"/>
<dbReference type="RefSeq" id="XP_019082671.1">
    <property type="nucleotide sequence ID" value="XM_019227126.1"/>
</dbReference>
<evidence type="ECO:0000313" key="6">
    <source>
        <dbReference type="Proteomes" id="UP000694864"/>
    </source>
</evidence>
<evidence type="ECO:0000256" key="2">
    <source>
        <dbReference type="ARBA" id="ARBA00022729"/>
    </source>
</evidence>
<gene>
    <name evidence="7" type="primary">LOC104704877</name>
</gene>
<dbReference type="Pfam" id="PF00560">
    <property type="entry name" value="LRR_1"/>
    <property type="match status" value="2"/>
</dbReference>
<keyword evidence="3" id="KW-0677">Repeat</keyword>
<dbReference type="InterPro" id="IPR032675">
    <property type="entry name" value="LRR_dom_sf"/>
</dbReference>
<feature type="domain" description="Leucine-rich repeat-containing N-terminal plant-type" evidence="5">
    <location>
        <begin position="30"/>
        <end position="75"/>
    </location>
</feature>
<name>A0ABM1Q7D3_CAMSA</name>
<keyword evidence="2 4" id="KW-0732">Signal</keyword>
<feature type="chain" id="PRO_5046846385" evidence="4">
    <location>
        <begin position="28"/>
        <end position="252"/>
    </location>
</feature>
<dbReference type="PANTHER" id="PTHR48060:SF17">
    <property type="entry name" value="LRR RECEPTOR-LIKE SERINE_THREONINE-PROTEIN KINASE IRK-RELATED"/>
    <property type="match status" value="1"/>
</dbReference>
<keyword evidence="1" id="KW-0433">Leucine-rich repeat</keyword>
<accession>A0ABM1Q7D3</accession>
<dbReference type="PANTHER" id="PTHR48060">
    <property type="entry name" value="DNA DAMAGE-REPAIR/TOLERATION PROTEIN DRT100"/>
    <property type="match status" value="1"/>
</dbReference>
<dbReference type="InterPro" id="IPR013210">
    <property type="entry name" value="LRR_N_plant-typ"/>
</dbReference>